<accession>A0A644YHI8</accession>
<dbReference type="GO" id="GO:0006417">
    <property type="term" value="P:regulation of translation"/>
    <property type="evidence" value="ECO:0007669"/>
    <property type="project" value="UniProtKB-KW"/>
</dbReference>
<dbReference type="Gene3D" id="2.30.290.10">
    <property type="entry name" value="BH3618-like"/>
    <property type="match status" value="1"/>
</dbReference>
<dbReference type="HAMAP" id="MF_01185">
    <property type="entry name" value="FliW"/>
    <property type="match status" value="1"/>
</dbReference>
<dbReference type="EMBL" id="VSSQ01005118">
    <property type="protein sequence ID" value="MPM27920.1"/>
    <property type="molecule type" value="Genomic_DNA"/>
</dbReference>
<dbReference type="SUPFAM" id="SSF141457">
    <property type="entry name" value="BH3618-like"/>
    <property type="match status" value="1"/>
</dbReference>
<keyword evidence="2" id="KW-1005">Bacterial flagellum biogenesis</keyword>
<proteinExistence type="inferred from homology"/>
<dbReference type="GO" id="GO:0044780">
    <property type="term" value="P:bacterial-type flagellum assembly"/>
    <property type="evidence" value="ECO:0007669"/>
    <property type="project" value="InterPro"/>
</dbReference>
<protein>
    <submittedName>
        <fullName evidence="4">Flagellar assembly factor FliW</fullName>
    </submittedName>
</protein>
<dbReference type="Pfam" id="PF02623">
    <property type="entry name" value="FliW"/>
    <property type="match status" value="1"/>
</dbReference>
<dbReference type="InterPro" id="IPR003775">
    <property type="entry name" value="Flagellar_assembly_factor_FliW"/>
</dbReference>
<dbReference type="PANTHER" id="PTHR39190:SF1">
    <property type="entry name" value="FLAGELLAR ASSEMBLY FACTOR FLIW"/>
    <property type="match status" value="1"/>
</dbReference>
<dbReference type="AlphaFoldDB" id="A0A644YHI8"/>
<keyword evidence="4" id="KW-0966">Cell projection</keyword>
<evidence type="ECO:0000256" key="1">
    <source>
        <dbReference type="ARBA" id="ARBA00022490"/>
    </source>
</evidence>
<gene>
    <name evidence="4" type="primary">fliW_8</name>
    <name evidence="4" type="ORF">SDC9_74436</name>
</gene>
<dbReference type="InterPro" id="IPR024046">
    <property type="entry name" value="Flagellar_assmbl_FliW_dom_sf"/>
</dbReference>
<comment type="caution">
    <text evidence="4">The sequence shown here is derived from an EMBL/GenBank/DDBJ whole genome shotgun (WGS) entry which is preliminary data.</text>
</comment>
<name>A0A644YHI8_9ZZZZ</name>
<keyword evidence="4" id="KW-0969">Cilium</keyword>
<dbReference type="PANTHER" id="PTHR39190">
    <property type="entry name" value="FLAGELLAR ASSEMBLY FACTOR FLIW"/>
    <property type="match status" value="1"/>
</dbReference>
<evidence type="ECO:0000256" key="3">
    <source>
        <dbReference type="ARBA" id="ARBA00022845"/>
    </source>
</evidence>
<keyword evidence="3" id="KW-0810">Translation regulation</keyword>
<evidence type="ECO:0000256" key="2">
    <source>
        <dbReference type="ARBA" id="ARBA00022795"/>
    </source>
</evidence>
<reference evidence="4" key="1">
    <citation type="submission" date="2019-08" db="EMBL/GenBank/DDBJ databases">
        <authorList>
            <person name="Kucharzyk K."/>
            <person name="Murdoch R.W."/>
            <person name="Higgins S."/>
            <person name="Loffler F."/>
        </authorList>
    </citation>
    <scope>NUCLEOTIDE SEQUENCE</scope>
</reference>
<keyword evidence="1" id="KW-0963">Cytoplasm</keyword>
<keyword evidence="4" id="KW-0282">Flagellum</keyword>
<organism evidence="4">
    <name type="scientific">bioreactor metagenome</name>
    <dbReference type="NCBI Taxonomy" id="1076179"/>
    <lineage>
        <taxon>unclassified sequences</taxon>
        <taxon>metagenomes</taxon>
        <taxon>ecological metagenomes</taxon>
    </lineage>
</organism>
<evidence type="ECO:0000313" key="4">
    <source>
        <dbReference type="EMBL" id="MPM27920.1"/>
    </source>
</evidence>
<sequence>MENSKKTDAKSTGTSLPLQFTQGLLGFEEISQYTLQHKGDSPVWELTASSGVSPRFVLFEAAAVADRYAPTLPKEALVILQAESEEELSFFAVAVVPDDISKTTVNLRSPIVMNIKAGLAAQIVLESTGYPMRHPVFPTEGGGYKCS</sequence>